<sequence>MMLQKLVISEKSLVSASGAGLAISLVSEGLKVKPAHALSTAAVFAVVSGTIYKVSETIKSHNAQDAFYTETRVMLSKLGLEEYEKNFKKGHLTDPTLPFLTDSVLQEVNIPPGPRLLILDHIQRFEYKLLYSYMDQIYEI</sequence>
<evidence type="ECO:0000313" key="2">
    <source>
        <dbReference type="EnsemblPlants" id="Bra041064.1-P"/>
    </source>
</evidence>
<dbReference type="Gramene" id="Bra041064.1">
    <property type="protein sequence ID" value="Bra041064.1-P"/>
    <property type="gene ID" value="Bra041064"/>
</dbReference>
<accession>M4FIY5</accession>
<dbReference type="InParanoid" id="M4FIY5"/>
<reference evidence="2" key="3">
    <citation type="submission" date="2023-03" db="UniProtKB">
        <authorList>
            <consortium name="EnsemblPlants"/>
        </authorList>
    </citation>
    <scope>IDENTIFICATION</scope>
    <source>
        <strain evidence="2">cv. Chiifu-401-42</strain>
    </source>
</reference>
<dbReference type="Proteomes" id="UP000011750">
    <property type="component" value="Unassembled WGS sequence"/>
</dbReference>
<dbReference type="InterPro" id="IPR013761">
    <property type="entry name" value="SAM/pointed_sf"/>
</dbReference>
<proteinExistence type="predicted"/>
<dbReference type="AlphaFoldDB" id="M4FIY5"/>
<dbReference type="EnsemblPlants" id="Bra041064.1">
    <property type="protein sequence ID" value="Bra041064.1-P"/>
    <property type="gene ID" value="Bra041064"/>
</dbReference>
<dbReference type="STRING" id="51351.M4FIY5"/>
<feature type="domain" description="SAM" evidence="1">
    <location>
        <begin position="75"/>
        <end position="125"/>
    </location>
</feature>
<dbReference type="CDD" id="cd09487">
    <property type="entry name" value="SAM_superfamily"/>
    <property type="match status" value="1"/>
</dbReference>
<keyword evidence="3" id="KW-1185">Reference proteome</keyword>
<dbReference type="Gene3D" id="1.10.150.50">
    <property type="entry name" value="Transcription Factor, Ets-1"/>
    <property type="match status" value="1"/>
</dbReference>
<protein>
    <recommendedName>
        <fullName evidence="1">SAM domain-containing protein</fullName>
    </recommendedName>
</protein>
<dbReference type="SUPFAM" id="SSF47769">
    <property type="entry name" value="SAM/Pointed domain"/>
    <property type="match status" value="1"/>
</dbReference>
<evidence type="ECO:0000259" key="1">
    <source>
        <dbReference type="Pfam" id="PF00536"/>
    </source>
</evidence>
<name>M4FIY5_BRACM</name>
<reference evidence="3" key="2">
    <citation type="journal article" date="2018" name="Hortic Res">
        <title>Improved Brassica rapa reference genome by single-molecule sequencing and chromosome conformation capture technologies.</title>
        <authorList>
            <person name="Zhang L."/>
            <person name="Cai X."/>
            <person name="Wu J."/>
            <person name="Liu M."/>
            <person name="Grob S."/>
            <person name="Cheng F."/>
            <person name="Liang J."/>
            <person name="Cai C."/>
            <person name="Liu Z."/>
            <person name="Liu B."/>
            <person name="Wang F."/>
            <person name="Li S."/>
            <person name="Liu F."/>
            <person name="Li X."/>
            <person name="Cheng L."/>
            <person name="Yang W."/>
            <person name="Li M.H."/>
            <person name="Grossniklaus U."/>
            <person name="Zheng H."/>
            <person name="Wang X."/>
        </authorList>
    </citation>
    <scope>NUCLEOTIDE SEQUENCE [LARGE SCALE GENOMIC DNA]</scope>
    <source>
        <strain evidence="3">cv. Chiifu-401-42</strain>
    </source>
</reference>
<dbReference type="HOGENOM" id="CLU_072970_2_0_1"/>
<reference evidence="3" key="1">
    <citation type="journal article" date="2011" name="Nat. Genet.">
        <title>The genome of the mesopolyploid crop species Brassica rapa.</title>
        <authorList>
            <consortium name="Brassica rapa Genome Sequencing Project Consortium"/>
            <person name="Wang X."/>
            <person name="Wang H."/>
            <person name="Wang J."/>
            <person name="Sun R."/>
            <person name="Wu J."/>
            <person name="Liu S."/>
            <person name="Bai Y."/>
            <person name="Mun J.H."/>
            <person name="Bancroft I."/>
            <person name="Cheng F."/>
            <person name="Huang S."/>
            <person name="Li X."/>
            <person name="Hua W."/>
            <person name="Wang J."/>
            <person name="Wang X."/>
            <person name="Freeling M."/>
            <person name="Pires J.C."/>
            <person name="Paterson A.H."/>
            <person name="Chalhoub B."/>
            <person name="Wang B."/>
            <person name="Hayward A."/>
            <person name="Sharpe A.G."/>
            <person name="Park B.S."/>
            <person name="Weisshaar B."/>
            <person name="Liu B."/>
            <person name="Li B."/>
            <person name="Liu B."/>
            <person name="Tong C."/>
            <person name="Song C."/>
            <person name="Duran C."/>
            <person name="Peng C."/>
            <person name="Geng C."/>
            <person name="Koh C."/>
            <person name="Lin C."/>
            <person name="Edwards D."/>
            <person name="Mu D."/>
            <person name="Shen D."/>
            <person name="Soumpourou E."/>
            <person name="Li F."/>
            <person name="Fraser F."/>
            <person name="Conant G."/>
            <person name="Lassalle G."/>
            <person name="King G.J."/>
            <person name="Bonnema G."/>
            <person name="Tang H."/>
            <person name="Wang H."/>
            <person name="Belcram H."/>
            <person name="Zhou H."/>
            <person name="Hirakawa H."/>
            <person name="Abe H."/>
            <person name="Guo H."/>
            <person name="Wang H."/>
            <person name="Jin H."/>
            <person name="Parkin I.A."/>
            <person name="Batley J."/>
            <person name="Kim J.S."/>
            <person name="Just J."/>
            <person name="Li J."/>
            <person name="Xu J."/>
            <person name="Deng J."/>
            <person name="Kim J.A."/>
            <person name="Li J."/>
            <person name="Yu J."/>
            <person name="Meng J."/>
            <person name="Wang J."/>
            <person name="Min J."/>
            <person name="Poulain J."/>
            <person name="Wang J."/>
            <person name="Hatakeyama K."/>
            <person name="Wu K."/>
            <person name="Wang L."/>
            <person name="Fang L."/>
            <person name="Trick M."/>
            <person name="Links M.G."/>
            <person name="Zhao M."/>
            <person name="Jin M."/>
            <person name="Ramchiary N."/>
            <person name="Drou N."/>
            <person name="Berkman P.J."/>
            <person name="Cai Q."/>
            <person name="Huang Q."/>
            <person name="Li R."/>
            <person name="Tabata S."/>
            <person name="Cheng S."/>
            <person name="Zhang S."/>
            <person name="Zhang S."/>
            <person name="Huang S."/>
            <person name="Sato S."/>
            <person name="Sun S."/>
            <person name="Kwon S.J."/>
            <person name="Choi S.R."/>
            <person name="Lee T.H."/>
            <person name="Fan W."/>
            <person name="Zhao X."/>
            <person name="Tan X."/>
            <person name="Xu X."/>
            <person name="Wang Y."/>
            <person name="Qiu Y."/>
            <person name="Yin Y."/>
            <person name="Li Y."/>
            <person name="Du Y."/>
            <person name="Liao Y."/>
            <person name="Lim Y."/>
            <person name="Narusaka Y."/>
            <person name="Wang Y."/>
            <person name="Wang Z."/>
            <person name="Li Z."/>
            <person name="Wang Z."/>
            <person name="Xiong Z."/>
            <person name="Zhang Z."/>
        </authorList>
    </citation>
    <scope>NUCLEOTIDE SEQUENCE [LARGE SCALE GENOMIC DNA]</scope>
    <source>
        <strain evidence="3">cv. Chiifu-401-42</strain>
    </source>
</reference>
<dbReference type="eggNOG" id="ENOG502QPIB">
    <property type="taxonomic scope" value="Eukaryota"/>
</dbReference>
<organism evidence="2 3">
    <name type="scientific">Brassica campestris</name>
    <name type="common">Field mustard</name>
    <dbReference type="NCBI Taxonomy" id="3711"/>
    <lineage>
        <taxon>Eukaryota</taxon>
        <taxon>Viridiplantae</taxon>
        <taxon>Streptophyta</taxon>
        <taxon>Embryophyta</taxon>
        <taxon>Tracheophyta</taxon>
        <taxon>Spermatophyta</taxon>
        <taxon>Magnoliopsida</taxon>
        <taxon>eudicotyledons</taxon>
        <taxon>Gunneridae</taxon>
        <taxon>Pentapetalae</taxon>
        <taxon>rosids</taxon>
        <taxon>malvids</taxon>
        <taxon>Brassicales</taxon>
        <taxon>Brassicaceae</taxon>
        <taxon>Brassiceae</taxon>
        <taxon>Brassica</taxon>
    </lineage>
</organism>
<dbReference type="InterPro" id="IPR001660">
    <property type="entry name" value="SAM"/>
</dbReference>
<evidence type="ECO:0000313" key="3">
    <source>
        <dbReference type="Proteomes" id="UP000011750"/>
    </source>
</evidence>
<dbReference type="Pfam" id="PF00536">
    <property type="entry name" value="SAM_1"/>
    <property type="match status" value="1"/>
</dbReference>